<evidence type="ECO:0000313" key="2">
    <source>
        <dbReference type="Proteomes" id="UP001268256"/>
    </source>
</evidence>
<keyword evidence="2" id="KW-1185">Reference proteome</keyword>
<name>A0AAE4FVC4_9CYAN</name>
<dbReference type="Proteomes" id="UP001268256">
    <property type="component" value="Unassembled WGS sequence"/>
</dbReference>
<comment type="caution">
    <text evidence="1">The sequence shown here is derived from an EMBL/GenBank/DDBJ whole genome shotgun (WGS) entry which is preliminary data.</text>
</comment>
<organism evidence="1 2">
    <name type="scientific">Pseudocalidococcus azoricus BACA0444</name>
    <dbReference type="NCBI Taxonomy" id="2918990"/>
    <lineage>
        <taxon>Bacteria</taxon>
        <taxon>Bacillati</taxon>
        <taxon>Cyanobacteriota</taxon>
        <taxon>Cyanophyceae</taxon>
        <taxon>Acaryochloridales</taxon>
        <taxon>Thermosynechococcaceae</taxon>
        <taxon>Pseudocalidococcus</taxon>
        <taxon>Pseudocalidococcus azoricus</taxon>
    </lineage>
</organism>
<dbReference type="AlphaFoldDB" id="A0AAE4FVC4"/>
<proteinExistence type="predicted"/>
<gene>
    <name evidence="1" type="ORF">RIF25_14445</name>
</gene>
<sequence length="41" mass="4586">MGKLAVLPTLLSILAQAWINFQPDQDRNKPPPATRVDLPLF</sequence>
<dbReference type="RefSeq" id="WP_322879218.1">
    <property type="nucleotide sequence ID" value="NZ_JAVMIP010000020.1"/>
</dbReference>
<evidence type="ECO:0000313" key="1">
    <source>
        <dbReference type="EMBL" id="MDS3861999.1"/>
    </source>
</evidence>
<dbReference type="EMBL" id="JAVMIP010000020">
    <property type="protein sequence ID" value="MDS3861999.1"/>
    <property type="molecule type" value="Genomic_DNA"/>
</dbReference>
<reference evidence="2" key="1">
    <citation type="submission" date="2023-07" db="EMBL/GenBank/DDBJ databases">
        <authorList>
            <person name="Luz R."/>
            <person name="Cordeiro R."/>
            <person name="Fonseca A."/>
            <person name="Goncalves V."/>
        </authorList>
    </citation>
    <scope>NUCLEOTIDE SEQUENCE [LARGE SCALE GENOMIC DNA]</scope>
    <source>
        <strain evidence="2">BACA0444</strain>
    </source>
</reference>
<accession>A0AAE4FVC4</accession>
<protein>
    <submittedName>
        <fullName evidence="1">Uncharacterized protein</fullName>
    </submittedName>
</protein>